<dbReference type="EMBL" id="JAWPEI010000004">
    <property type="protein sequence ID" value="KAK4729517.1"/>
    <property type="molecule type" value="Genomic_DNA"/>
</dbReference>
<keyword evidence="2" id="KW-1185">Reference proteome</keyword>
<sequence length="50" mass="5773">MLREAQVWLKLLMHCLIPGLHYTNITRDKVFLVYALMTSTELNIGAVLNQ</sequence>
<comment type="caution">
    <text evidence="1">The sequence shown here is derived from an EMBL/GenBank/DDBJ whole genome shotgun (WGS) entry which is preliminary data.</text>
</comment>
<protein>
    <submittedName>
        <fullName evidence="1">Uncharacterized protein</fullName>
    </submittedName>
</protein>
<name>A0AAV9LUV5_9SOLN</name>
<dbReference type="Proteomes" id="UP001311915">
    <property type="component" value="Unassembled WGS sequence"/>
</dbReference>
<reference evidence="1 2" key="1">
    <citation type="submission" date="2023-10" db="EMBL/GenBank/DDBJ databases">
        <title>Genome-Wide Identification Analysis in wild type Solanum Pinnatisectum Reveals Some Genes Defensing Phytophthora Infestans.</title>
        <authorList>
            <person name="Sun C."/>
        </authorList>
    </citation>
    <scope>NUCLEOTIDE SEQUENCE [LARGE SCALE GENOMIC DNA]</scope>
    <source>
        <strain evidence="1">LQN</strain>
        <tissue evidence="1">Leaf</tissue>
    </source>
</reference>
<evidence type="ECO:0000313" key="2">
    <source>
        <dbReference type="Proteomes" id="UP001311915"/>
    </source>
</evidence>
<proteinExistence type="predicted"/>
<gene>
    <name evidence="1" type="ORF">R3W88_022505</name>
</gene>
<evidence type="ECO:0000313" key="1">
    <source>
        <dbReference type="EMBL" id="KAK4729517.1"/>
    </source>
</evidence>
<dbReference type="AlphaFoldDB" id="A0AAV9LUV5"/>
<organism evidence="1 2">
    <name type="scientific">Solanum pinnatisectum</name>
    <name type="common">tansyleaf nightshade</name>
    <dbReference type="NCBI Taxonomy" id="50273"/>
    <lineage>
        <taxon>Eukaryota</taxon>
        <taxon>Viridiplantae</taxon>
        <taxon>Streptophyta</taxon>
        <taxon>Embryophyta</taxon>
        <taxon>Tracheophyta</taxon>
        <taxon>Spermatophyta</taxon>
        <taxon>Magnoliopsida</taxon>
        <taxon>eudicotyledons</taxon>
        <taxon>Gunneridae</taxon>
        <taxon>Pentapetalae</taxon>
        <taxon>asterids</taxon>
        <taxon>lamiids</taxon>
        <taxon>Solanales</taxon>
        <taxon>Solanaceae</taxon>
        <taxon>Solanoideae</taxon>
        <taxon>Solaneae</taxon>
        <taxon>Solanum</taxon>
    </lineage>
</organism>
<accession>A0AAV9LUV5</accession>